<protein>
    <submittedName>
        <fullName evidence="2">Uncharacterized protein</fullName>
    </submittedName>
</protein>
<dbReference type="AlphaFoldDB" id="A0A0R2H5S3"/>
<feature type="region of interest" description="Disordered" evidence="1">
    <location>
        <begin position="1"/>
        <end position="63"/>
    </location>
</feature>
<organism evidence="2 3">
    <name type="scientific">Limosilactobacillus ingluviei</name>
    <dbReference type="NCBI Taxonomy" id="148604"/>
    <lineage>
        <taxon>Bacteria</taxon>
        <taxon>Bacillati</taxon>
        <taxon>Bacillota</taxon>
        <taxon>Bacilli</taxon>
        <taxon>Lactobacillales</taxon>
        <taxon>Lactobacillaceae</taxon>
        <taxon>Limosilactobacillus</taxon>
    </lineage>
</organism>
<dbReference type="Proteomes" id="UP000051639">
    <property type="component" value="Unassembled WGS sequence"/>
</dbReference>
<feature type="compositionally biased region" description="Basic and acidic residues" evidence="1">
    <location>
        <begin position="1"/>
        <end position="22"/>
    </location>
</feature>
<gene>
    <name evidence="2" type="ORF">IV41_GL001807</name>
</gene>
<proteinExistence type="predicted"/>
<feature type="compositionally biased region" description="Low complexity" evidence="1">
    <location>
        <begin position="23"/>
        <end position="34"/>
    </location>
</feature>
<evidence type="ECO:0000313" key="3">
    <source>
        <dbReference type="Proteomes" id="UP000051639"/>
    </source>
</evidence>
<dbReference type="STRING" id="1203076.GCA_000312405_01629"/>
<dbReference type="EMBL" id="JQBA01000007">
    <property type="protein sequence ID" value="KRN44941.1"/>
    <property type="molecule type" value="Genomic_DNA"/>
</dbReference>
<accession>A0A0R2H5S3</accession>
<name>A0A0R2H5S3_9LACO</name>
<reference evidence="2 3" key="1">
    <citation type="journal article" date="2015" name="Genome Announc.">
        <title>Expanding the biotechnology potential of lactobacilli through comparative genomics of 213 strains and associated genera.</title>
        <authorList>
            <person name="Sun Z."/>
            <person name="Harris H.M."/>
            <person name="McCann A."/>
            <person name="Guo C."/>
            <person name="Argimon S."/>
            <person name="Zhang W."/>
            <person name="Yang X."/>
            <person name="Jeffery I.B."/>
            <person name="Cooney J.C."/>
            <person name="Kagawa T.F."/>
            <person name="Liu W."/>
            <person name="Song Y."/>
            <person name="Salvetti E."/>
            <person name="Wrobel A."/>
            <person name="Rasinkangas P."/>
            <person name="Parkhill J."/>
            <person name="Rea M.C."/>
            <person name="O'Sullivan O."/>
            <person name="Ritari J."/>
            <person name="Douillard F.P."/>
            <person name="Paul Ross R."/>
            <person name="Yang R."/>
            <person name="Briner A.E."/>
            <person name="Felis G.E."/>
            <person name="de Vos W.M."/>
            <person name="Barrangou R."/>
            <person name="Klaenhammer T.R."/>
            <person name="Caufield P.W."/>
            <person name="Cui Y."/>
            <person name="Zhang H."/>
            <person name="O'Toole P.W."/>
        </authorList>
    </citation>
    <scope>NUCLEOTIDE SEQUENCE [LARGE SCALE GENOMIC DNA]</scope>
    <source>
        <strain evidence="2 3">DSM 14792</strain>
    </source>
</reference>
<evidence type="ECO:0000256" key="1">
    <source>
        <dbReference type="SAM" id="MobiDB-lite"/>
    </source>
</evidence>
<sequence>MKRPKFEGNRKEQVAQAKERRVALLQRAKQKQAQPSVDHAPPKLKRPRSLTNRSSTWSGKSQV</sequence>
<keyword evidence="3" id="KW-1185">Reference proteome</keyword>
<comment type="caution">
    <text evidence="2">The sequence shown here is derived from an EMBL/GenBank/DDBJ whole genome shotgun (WGS) entry which is preliminary data.</text>
</comment>
<evidence type="ECO:0000313" key="2">
    <source>
        <dbReference type="EMBL" id="KRN44941.1"/>
    </source>
</evidence>
<feature type="compositionally biased region" description="Polar residues" evidence="1">
    <location>
        <begin position="49"/>
        <end position="63"/>
    </location>
</feature>